<organism evidence="3 4">
    <name type="scientific">Myxococcus landrumensis</name>
    <dbReference type="NCBI Taxonomy" id="2813577"/>
    <lineage>
        <taxon>Bacteria</taxon>
        <taxon>Pseudomonadati</taxon>
        <taxon>Myxococcota</taxon>
        <taxon>Myxococcia</taxon>
        <taxon>Myxococcales</taxon>
        <taxon>Cystobacterineae</taxon>
        <taxon>Myxococcaceae</taxon>
        <taxon>Myxococcus</taxon>
    </lineage>
</organism>
<dbReference type="EMBL" id="CP071091">
    <property type="protein sequence ID" value="QSQ13179.1"/>
    <property type="molecule type" value="Genomic_DNA"/>
</dbReference>
<name>A0ABX7N421_9BACT</name>
<evidence type="ECO:0000313" key="4">
    <source>
        <dbReference type="Proteomes" id="UP000663090"/>
    </source>
</evidence>
<reference evidence="3 4" key="1">
    <citation type="submission" date="2021-02" db="EMBL/GenBank/DDBJ databases">
        <title>De Novo genome assembly of isolated myxobacteria.</title>
        <authorList>
            <person name="Stevens D.C."/>
        </authorList>
    </citation>
    <scope>NUCLEOTIDE SEQUENCE [LARGE SCALE GENOMIC DNA]</scope>
    <source>
        <strain evidence="3 4">SCHIC003</strain>
    </source>
</reference>
<proteinExistence type="predicted"/>
<dbReference type="RefSeq" id="WP_206714883.1">
    <property type="nucleotide sequence ID" value="NZ_CP071091.1"/>
</dbReference>
<protein>
    <submittedName>
        <fullName evidence="3">Uncharacterized protein</fullName>
    </submittedName>
</protein>
<evidence type="ECO:0000256" key="2">
    <source>
        <dbReference type="SAM" id="Phobius"/>
    </source>
</evidence>
<keyword evidence="2" id="KW-0472">Membrane</keyword>
<keyword evidence="2" id="KW-1133">Transmembrane helix</keyword>
<feature type="compositionally biased region" description="Basic and acidic residues" evidence="1">
    <location>
        <begin position="56"/>
        <end position="65"/>
    </location>
</feature>
<evidence type="ECO:0000313" key="3">
    <source>
        <dbReference type="EMBL" id="QSQ13179.1"/>
    </source>
</evidence>
<feature type="transmembrane region" description="Helical" evidence="2">
    <location>
        <begin position="381"/>
        <end position="401"/>
    </location>
</feature>
<keyword evidence="4" id="KW-1185">Reference proteome</keyword>
<dbReference type="Proteomes" id="UP000663090">
    <property type="component" value="Chromosome"/>
</dbReference>
<gene>
    <name evidence="3" type="ORF">JY572_33305</name>
</gene>
<sequence length="405" mass="41851">MANGHRRGGGPGRSEETRIAPEDEDATRDIPTFTPEETRVAPPDRSGDGAGGLAPDARDEGHGQEDIITEAKGPARARPISAGGGAQVKSEVASSWDEDEATSIMGLPGGAVGARRPGAEGEAPPPFATEVRGTGASAKVGRSDADAPPPFPTEVRGGGVPATEVRGGPPPVLRGPPGNAPSGGRTGAEKPANWLSRGGEKPPSSGHTAGVVRLSPLEPANGKIAAAEESGPALRTMYANHSALLAEQLRDALSKKVYGRGPHRVLRIDEPEGPSTAGGKLARQAISLVPRKGSGPSLMCGWVDVAKREAQLRAFEGVARRYEAHHGEPLELQPEEYERFLSDVEDALIKAVIKVRLLLPEETSDASAATPAAKAKARGGLPWPLVLVLMGAAFALGLFVGRTPG</sequence>
<evidence type="ECO:0000256" key="1">
    <source>
        <dbReference type="SAM" id="MobiDB-lite"/>
    </source>
</evidence>
<feature type="compositionally biased region" description="Low complexity" evidence="1">
    <location>
        <begin position="113"/>
        <end position="122"/>
    </location>
</feature>
<keyword evidence="2" id="KW-0812">Transmembrane</keyword>
<accession>A0ABX7N421</accession>
<feature type="region of interest" description="Disordered" evidence="1">
    <location>
        <begin position="1"/>
        <end position="210"/>
    </location>
</feature>